<dbReference type="AlphaFoldDB" id="A0A427XX56"/>
<evidence type="ECO:0000313" key="2">
    <source>
        <dbReference type="Proteomes" id="UP000279236"/>
    </source>
</evidence>
<protein>
    <submittedName>
        <fullName evidence="1">Uncharacterized protein</fullName>
    </submittedName>
</protein>
<reference evidence="1 2" key="1">
    <citation type="submission" date="2018-11" db="EMBL/GenBank/DDBJ databases">
        <title>Genome sequence of Apiotrichum porosum DSM 27194.</title>
        <authorList>
            <person name="Aliyu H."/>
            <person name="Gorte O."/>
            <person name="Ochsenreither K."/>
        </authorList>
    </citation>
    <scope>NUCLEOTIDE SEQUENCE [LARGE SCALE GENOMIC DNA]</scope>
    <source>
        <strain evidence="1 2">DSM 27194</strain>
    </source>
</reference>
<gene>
    <name evidence="1" type="ORF">EHS24_007061</name>
</gene>
<name>A0A427XX56_9TREE</name>
<proteinExistence type="predicted"/>
<evidence type="ECO:0000313" key="1">
    <source>
        <dbReference type="EMBL" id="RSH83381.1"/>
    </source>
</evidence>
<comment type="caution">
    <text evidence="1">The sequence shown here is derived from an EMBL/GenBank/DDBJ whole genome shotgun (WGS) entry which is preliminary data.</text>
</comment>
<dbReference type="EMBL" id="RSCE01000004">
    <property type="protein sequence ID" value="RSH83381.1"/>
    <property type="molecule type" value="Genomic_DNA"/>
</dbReference>
<organism evidence="1 2">
    <name type="scientific">Apiotrichum porosum</name>
    <dbReference type="NCBI Taxonomy" id="105984"/>
    <lineage>
        <taxon>Eukaryota</taxon>
        <taxon>Fungi</taxon>
        <taxon>Dikarya</taxon>
        <taxon>Basidiomycota</taxon>
        <taxon>Agaricomycotina</taxon>
        <taxon>Tremellomycetes</taxon>
        <taxon>Trichosporonales</taxon>
        <taxon>Trichosporonaceae</taxon>
        <taxon>Apiotrichum</taxon>
    </lineage>
</organism>
<dbReference type="RefSeq" id="XP_028477333.1">
    <property type="nucleotide sequence ID" value="XM_028622441.1"/>
</dbReference>
<dbReference type="OrthoDB" id="3366194at2759"/>
<keyword evidence="2" id="KW-1185">Reference proteome</keyword>
<sequence length="242" mass="24802">MEAAEAAAGPSRQTIEIPSTGLEYWEYRRACFLAGQPWPGPRTRAPDAPIPVPAIPEAYTVPPAPEPVASVPYTPSPSSSIGRLEALLGAFGAEESDIAWNGGVGGVARNLSGGKRLAKGLRLGLVIKVLRAGWLRDGTWPLDPLTARAVVAPASPEVAPSRAAPPPPVYALPSPGTAAPAAYTGMPLLDETANAASATAAPLMAPASASPPSSSLARIESPPRQLLPIPVRAGEGVALRRV</sequence>
<accession>A0A427XX56</accession>
<dbReference type="GeneID" id="39591604"/>
<dbReference type="Proteomes" id="UP000279236">
    <property type="component" value="Unassembled WGS sequence"/>
</dbReference>